<accession>A0A8S5NX78</accession>
<reference evidence="1" key="1">
    <citation type="journal article" date="2021" name="Proc. Natl. Acad. Sci. U.S.A.">
        <title>A Catalog of Tens of Thousands of Viruses from Human Metagenomes Reveals Hidden Associations with Chronic Diseases.</title>
        <authorList>
            <person name="Tisza M.J."/>
            <person name="Buck C.B."/>
        </authorList>
    </citation>
    <scope>NUCLEOTIDE SEQUENCE</scope>
    <source>
        <strain evidence="1">Ct0FJ5</strain>
    </source>
</reference>
<organism evidence="1">
    <name type="scientific">Caudovirales sp. ct0FJ5</name>
    <dbReference type="NCBI Taxonomy" id="2825755"/>
    <lineage>
        <taxon>Viruses</taxon>
        <taxon>Duplodnaviria</taxon>
        <taxon>Heunggongvirae</taxon>
        <taxon>Uroviricota</taxon>
        <taxon>Caudoviricetes</taxon>
    </lineage>
</organism>
<evidence type="ECO:0000313" key="1">
    <source>
        <dbReference type="EMBL" id="DAD99361.1"/>
    </source>
</evidence>
<dbReference type="EMBL" id="BK015281">
    <property type="protein sequence ID" value="DAD99361.1"/>
    <property type="molecule type" value="Genomic_DNA"/>
</dbReference>
<name>A0A8S5NX78_9CAUD</name>
<proteinExistence type="predicted"/>
<protein>
    <submittedName>
        <fullName evidence="1">Uncharacterized protein</fullName>
    </submittedName>
</protein>
<sequence length="137" mass="16108">MKTLKEEVMKMLMDRIGVAENEEFEARLASGEYFNNKFYEGKLLTKNSKGEWHDNSMWAVFIKYFDVYEFKVIPFKPKIGDKYWWVEVDGKVCSDISERGCTFDCMAMEIGNCFRTKESAEAHKEEILKILKGEDDE</sequence>